<dbReference type="Pfam" id="PF01202">
    <property type="entry name" value="SKI"/>
    <property type="match status" value="1"/>
</dbReference>
<dbReference type="InterPro" id="IPR031322">
    <property type="entry name" value="Shikimate/glucono_kinase"/>
</dbReference>
<keyword evidence="3 7" id="KW-0547">Nucleotide-binding</keyword>
<evidence type="ECO:0000313" key="9">
    <source>
        <dbReference type="Proteomes" id="UP001156666"/>
    </source>
</evidence>
<protein>
    <recommendedName>
        <fullName evidence="7">Shikimate kinase</fullName>
        <shortName evidence="7">SK</shortName>
        <ecNumber evidence="7">2.7.1.71</ecNumber>
    </recommendedName>
</protein>
<keyword evidence="6 7" id="KW-0057">Aromatic amino acid biosynthesis</keyword>
<feature type="binding site" evidence="7">
    <location>
        <begin position="15"/>
        <end position="20"/>
    </location>
    <ligand>
        <name>ATP</name>
        <dbReference type="ChEBI" id="CHEBI:30616"/>
    </ligand>
</feature>
<dbReference type="GO" id="GO:0009423">
    <property type="term" value="P:chorismate biosynthetic process"/>
    <property type="evidence" value="ECO:0007669"/>
    <property type="project" value="UniProtKB-UniRule"/>
</dbReference>
<accession>A0AA37SL59</accession>
<dbReference type="CDD" id="cd00464">
    <property type="entry name" value="SK"/>
    <property type="match status" value="1"/>
</dbReference>
<dbReference type="InterPro" id="IPR027417">
    <property type="entry name" value="P-loop_NTPase"/>
</dbReference>
<evidence type="ECO:0000256" key="4">
    <source>
        <dbReference type="ARBA" id="ARBA00022777"/>
    </source>
</evidence>
<dbReference type="PANTHER" id="PTHR21087:SF16">
    <property type="entry name" value="SHIKIMATE KINASE 1, CHLOROPLASTIC"/>
    <property type="match status" value="1"/>
</dbReference>
<evidence type="ECO:0000256" key="1">
    <source>
        <dbReference type="ARBA" id="ARBA00022605"/>
    </source>
</evidence>
<comment type="subcellular location">
    <subcellularLocation>
        <location evidence="7">Cytoplasm</location>
    </subcellularLocation>
</comment>
<keyword evidence="7" id="KW-0460">Magnesium</keyword>
<evidence type="ECO:0000256" key="7">
    <source>
        <dbReference type="HAMAP-Rule" id="MF_00109"/>
    </source>
</evidence>
<dbReference type="SUPFAM" id="SSF52540">
    <property type="entry name" value="P-loop containing nucleoside triphosphate hydrolases"/>
    <property type="match status" value="1"/>
</dbReference>
<keyword evidence="7" id="KW-0963">Cytoplasm</keyword>
<evidence type="ECO:0000256" key="5">
    <source>
        <dbReference type="ARBA" id="ARBA00022840"/>
    </source>
</evidence>
<keyword evidence="4 7" id="KW-0418">Kinase</keyword>
<dbReference type="Gene3D" id="3.40.50.300">
    <property type="entry name" value="P-loop containing nucleotide triphosphate hydrolases"/>
    <property type="match status" value="1"/>
</dbReference>
<feature type="binding site" evidence="7">
    <location>
        <position position="83"/>
    </location>
    <ligand>
        <name>substrate</name>
    </ligand>
</feature>
<name>A0AA37SL59_9BACT</name>
<feature type="binding site" evidence="7">
    <location>
        <position position="145"/>
    </location>
    <ligand>
        <name>substrate</name>
    </ligand>
</feature>
<gene>
    <name evidence="7 8" type="primary">aroK</name>
    <name evidence="8" type="ORF">GCM10007940_11080</name>
</gene>
<feature type="binding site" evidence="7">
    <location>
        <position position="37"/>
    </location>
    <ligand>
        <name>substrate</name>
    </ligand>
</feature>
<dbReference type="PRINTS" id="PR01100">
    <property type="entry name" value="SHIKIMTKNASE"/>
</dbReference>
<comment type="pathway">
    <text evidence="7">Metabolic intermediate biosynthesis; chorismate biosynthesis; chorismate from D-erythrose 4-phosphate and phosphoenolpyruvate: step 5/7.</text>
</comment>
<dbReference type="HAMAP" id="MF_00109">
    <property type="entry name" value="Shikimate_kinase"/>
    <property type="match status" value="1"/>
</dbReference>
<dbReference type="GO" id="GO:0005524">
    <property type="term" value="F:ATP binding"/>
    <property type="evidence" value="ECO:0007669"/>
    <property type="project" value="UniProtKB-UniRule"/>
</dbReference>
<feature type="binding site" evidence="7">
    <location>
        <position position="61"/>
    </location>
    <ligand>
        <name>substrate</name>
    </ligand>
</feature>
<evidence type="ECO:0000256" key="2">
    <source>
        <dbReference type="ARBA" id="ARBA00022679"/>
    </source>
</evidence>
<feature type="binding site" evidence="7">
    <location>
        <position position="122"/>
    </location>
    <ligand>
        <name>ATP</name>
        <dbReference type="ChEBI" id="CHEBI:30616"/>
    </ligand>
</feature>
<proteinExistence type="inferred from homology"/>
<comment type="catalytic activity">
    <reaction evidence="7">
        <text>shikimate + ATP = 3-phosphoshikimate + ADP + H(+)</text>
        <dbReference type="Rhea" id="RHEA:13121"/>
        <dbReference type="ChEBI" id="CHEBI:15378"/>
        <dbReference type="ChEBI" id="CHEBI:30616"/>
        <dbReference type="ChEBI" id="CHEBI:36208"/>
        <dbReference type="ChEBI" id="CHEBI:145989"/>
        <dbReference type="ChEBI" id="CHEBI:456216"/>
        <dbReference type="EC" id="2.7.1.71"/>
    </reaction>
</comment>
<keyword evidence="2 7" id="KW-0808">Transferase</keyword>
<dbReference type="GO" id="GO:0009073">
    <property type="term" value="P:aromatic amino acid family biosynthetic process"/>
    <property type="evidence" value="ECO:0007669"/>
    <property type="project" value="UniProtKB-KW"/>
</dbReference>
<keyword evidence="9" id="KW-1185">Reference proteome</keyword>
<dbReference type="Proteomes" id="UP001156666">
    <property type="component" value="Unassembled WGS sequence"/>
</dbReference>
<feature type="binding site" evidence="7">
    <location>
        <position position="19"/>
    </location>
    <ligand>
        <name>Mg(2+)</name>
        <dbReference type="ChEBI" id="CHEBI:18420"/>
    </ligand>
</feature>
<comment type="cofactor">
    <cofactor evidence="7">
        <name>Mg(2+)</name>
        <dbReference type="ChEBI" id="CHEBI:18420"/>
    </cofactor>
    <text evidence="7">Binds 1 Mg(2+) ion per subunit.</text>
</comment>
<dbReference type="GO" id="GO:0004765">
    <property type="term" value="F:shikimate kinase activity"/>
    <property type="evidence" value="ECO:0007669"/>
    <property type="project" value="UniProtKB-UniRule"/>
</dbReference>
<comment type="subunit">
    <text evidence="7">Monomer.</text>
</comment>
<comment type="function">
    <text evidence="7">Catalyzes the specific phosphorylation of the 3-hydroxyl group of shikimic acid using ATP as a cosubstrate.</text>
</comment>
<evidence type="ECO:0000313" key="8">
    <source>
        <dbReference type="EMBL" id="GLR16493.1"/>
    </source>
</evidence>
<dbReference type="GO" id="GO:0000287">
    <property type="term" value="F:magnesium ion binding"/>
    <property type="evidence" value="ECO:0007669"/>
    <property type="project" value="UniProtKB-UniRule"/>
</dbReference>
<evidence type="ECO:0000256" key="3">
    <source>
        <dbReference type="ARBA" id="ARBA00022741"/>
    </source>
</evidence>
<dbReference type="InterPro" id="IPR000623">
    <property type="entry name" value="Shikimate_kinase/TSH1"/>
</dbReference>
<sequence>MNELPKKIYLLGFMGSGKSTLGRELAKQLNFSFNDLDDMIEEYCQCTIADLFTNLGEDHFRLIETKILKHTQNLEHAVISLGGGTPCFNDNMDFVNQNGKSIYLQIKPEVLVERLINEKAKRPLISQAQNKIDLEKLISTKLSARSQFYEEAHHIVDGNASIDKIIEEINSLINF</sequence>
<dbReference type="AlphaFoldDB" id="A0AA37SL59"/>
<organism evidence="8 9">
    <name type="scientific">Portibacter lacus</name>
    <dbReference type="NCBI Taxonomy" id="1099794"/>
    <lineage>
        <taxon>Bacteria</taxon>
        <taxon>Pseudomonadati</taxon>
        <taxon>Bacteroidota</taxon>
        <taxon>Saprospiria</taxon>
        <taxon>Saprospirales</taxon>
        <taxon>Haliscomenobacteraceae</taxon>
        <taxon>Portibacter</taxon>
    </lineage>
</organism>
<keyword evidence="1 7" id="KW-0028">Amino-acid biosynthesis</keyword>
<reference evidence="8" key="2">
    <citation type="submission" date="2023-01" db="EMBL/GenBank/DDBJ databases">
        <title>Draft genome sequence of Portibacter lacus strain NBRC 108769.</title>
        <authorList>
            <person name="Sun Q."/>
            <person name="Mori K."/>
        </authorList>
    </citation>
    <scope>NUCLEOTIDE SEQUENCE</scope>
    <source>
        <strain evidence="8">NBRC 108769</strain>
    </source>
</reference>
<dbReference type="PANTHER" id="PTHR21087">
    <property type="entry name" value="SHIKIMATE KINASE"/>
    <property type="match status" value="1"/>
</dbReference>
<comment type="similarity">
    <text evidence="7">Belongs to the shikimate kinase family.</text>
</comment>
<dbReference type="EC" id="2.7.1.71" evidence="7"/>
<comment type="caution">
    <text evidence="8">The sequence shown here is derived from an EMBL/GenBank/DDBJ whole genome shotgun (WGS) entry which is preliminary data.</text>
</comment>
<dbReference type="RefSeq" id="WP_235293295.1">
    <property type="nucleotide sequence ID" value="NZ_BSOH01000005.1"/>
</dbReference>
<keyword evidence="7" id="KW-0479">Metal-binding</keyword>
<evidence type="ECO:0000256" key="6">
    <source>
        <dbReference type="ARBA" id="ARBA00023141"/>
    </source>
</evidence>
<dbReference type="GO" id="GO:0008652">
    <property type="term" value="P:amino acid biosynthetic process"/>
    <property type="evidence" value="ECO:0007669"/>
    <property type="project" value="UniProtKB-KW"/>
</dbReference>
<keyword evidence="5 7" id="KW-0067">ATP-binding</keyword>
<dbReference type="GO" id="GO:0005829">
    <property type="term" value="C:cytosol"/>
    <property type="evidence" value="ECO:0007669"/>
    <property type="project" value="TreeGrafter"/>
</dbReference>
<comment type="caution">
    <text evidence="7">Lacks conserved residue(s) required for the propagation of feature annotation.</text>
</comment>
<dbReference type="EMBL" id="BSOH01000005">
    <property type="protein sequence ID" value="GLR16493.1"/>
    <property type="molecule type" value="Genomic_DNA"/>
</dbReference>
<reference evidence="8" key="1">
    <citation type="journal article" date="2014" name="Int. J. Syst. Evol. Microbiol.">
        <title>Complete genome sequence of Corynebacterium casei LMG S-19264T (=DSM 44701T), isolated from a smear-ripened cheese.</title>
        <authorList>
            <consortium name="US DOE Joint Genome Institute (JGI-PGF)"/>
            <person name="Walter F."/>
            <person name="Albersmeier A."/>
            <person name="Kalinowski J."/>
            <person name="Ruckert C."/>
        </authorList>
    </citation>
    <scope>NUCLEOTIDE SEQUENCE</scope>
    <source>
        <strain evidence="8">NBRC 108769</strain>
    </source>
</reference>